<dbReference type="GO" id="GO:0016301">
    <property type="term" value="F:kinase activity"/>
    <property type="evidence" value="ECO:0007669"/>
    <property type="project" value="UniProtKB-KW"/>
</dbReference>
<keyword evidence="2" id="KW-0812">Transmembrane</keyword>
<dbReference type="AlphaFoldDB" id="A0A7X0BRG6"/>
<reference evidence="7 8" key="1">
    <citation type="submission" date="2020-08" db="EMBL/GenBank/DDBJ databases">
        <title>Functional genomics of gut bacteria from endangered species of beetles.</title>
        <authorList>
            <person name="Carlos-Shanley C."/>
        </authorList>
    </citation>
    <scope>NUCLEOTIDE SEQUENCE [LARGE SCALE GENOMIC DNA]</scope>
    <source>
        <strain evidence="7 8">S00202</strain>
    </source>
</reference>
<feature type="signal peptide" evidence="5">
    <location>
        <begin position="1"/>
        <end position="23"/>
    </location>
</feature>
<keyword evidence="7" id="KW-0808">Transferase</keyword>
<dbReference type="InterPro" id="IPR042295">
    <property type="entry name" value="NarX-like_N_sf"/>
</dbReference>
<keyword evidence="7" id="KW-0418">Kinase</keyword>
<gene>
    <name evidence="7" type="ORF">HNP49_001405</name>
</gene>
<feature type="chain" id="PRO_5031523920" evidence="5">
    <location>
        <begin position="24"/>
        <end position="266"/>
    </location>
</feature>
<evidence type="ECO:0000313" key="8">
    <source>
        <dbReference type="Proteomes" id="UP000557193"/>
    </source>
</evidence>
<dbReference type="Proteomes" id="UP000557193">
    <property type="component" value="Unassembled WGS sequence"/>
</dbReference>
<evidence type="ECO:0000256" key="5">
    <source>
        <dbReference type="SAM" id="SignalP"/>
    </source>
</evidence>
<comment type="caution">
    <text evidence="7">The sequence shown here is derived from an EMBL/GenBank/DDBJ whole genome shotgun (WGS) entry which is preliminary data.</text>
</comment>
<keyword evidence="4" id="KW-0472">Membrane</keyword>
<protein>
    <submittedName>
        <fullName evidence="7">Nitrate/nitrite-specific signal transduction histidine kinase</fullName>
    </submittedName>
</protein>
<keyword evidence="3" id="KW-1133">Transmembrane helix</keyword>
<comment type="subcellular location">
    <subcellularLocation>
        <location evidence="1">Membrane</location>
        <topology evidence="1">Multi-pass membrane protein</topology>
    </subcellularLocation>
</comment>
<organism evidence="7 8">
    <name type="scientific">Pseudomonas fluvialis</name>
    <dbReference type="NCBI Taxonomy" id="1793966"/>
    <lineage>
        <taxon>Bacteria</taxon>
        <taxon>Pseudomonadati</taxon>
        <taxon>Pseudomonadota</taxon>
        <taxon>Gammaproteobacteria</taxon>
        <taxon>Pseudomonadales</taxon>
        <taxon>Pseudomonadaceae</taxon>
        <taxon>Pseudomonas</taxon>
    </lineage>
</organism>
<sequence>MRQLISRSLLALSLSLGSLPCWAVINDAEAMNLSGMQRMLSQRIAKSYLMIGSQIRPDVANQQLDQSLAKFESNYMALSEYAPSEEIRRELQVVEGLWHEYRNLVLETPDKTGAAEVLAQSDSLLAQCEKVVRLIEAHTGSRSAQLVNRSGRQRMLSQRIAKLYLAMSWHVPVAGLEQHFNQAVGEFDTALGQLQAAEENTPAIQAALKKSGAQWAFSRAGFRLSGDSRYVPTVITTTTETLLWQMNDLTTAYEGVMNSRLVSALP</sequence>
<dbReference type="EMBL" id="JACHLL010000002">
    <property type="protein sequence ID" value="MBB6341248.1"/>
    <property type="molecule type" value="Genomic_DNA"/>
</dbReference>
<keyword evidence="5" id="KW-0732">Signal</keyword>
<name>A0A7X0BRG6_9PSED</name>
<evidence type="ECO:0000256" key="1">
    <source>
        <dbReference type="ARBA" id="ARBA00004141"/>
    </source>
</evidence>
<dbReference type="GO" id="GO:0016020">
    <property type="term" value="C:membrane"/>
    <property type="evidence" value="ECO:0007669"/>
    <property type="project" value="UniProtKB-SubCell"/>
</dbReference>
<evidence type="ECO:0000256" key="2">
    <source>
        <dbReference type="ARBA" id="ARBA00022692"/>
    </source>
</evidence>
<accession>A0A7X0BRG6</accession>
<evidence type="ECO:0000259" key="6">
    <source>
        <dbReference type="Pfam" id="PF13675"/>
    </source>
</evidence>
<dbReference type="Gene3D" id="1.20.120.960">
    <property type="entry name" value="Histidine kinase NarX, sensor domain"/>
    <property type="match status" value="1"/>
</dbReference>
<evidence type="ECO:0000313" key="7">
    <source>
        <dbReference type="EMBL" id="MBB6341248.1"/>
    </source>
</evidence>
<evidence type="ECO:0000256" key="3">
    <source>
        <dbReference type="ARBA" id="ARBA00022989"/>
    </source>
</evidence>
<dbReference type="RefSeq" id="WP_184681838.1">
    <property type="nucleotide sequence ID" value="NZ_JACHLL010000002.1"/>
</dbReference>
<dbReference type="InterPro" id="IPR029095">
    <property type="entry name" value="NarX-like_N"/>
</dbReference>
<proteinExistence type="predicted"/>
<feature type="domain" description="NarX-like N-terminal" evidence="6">
    <location>
        <begin position="141"/>
        <end position="206"/>
    </location>
</feature>
<dbReference type="Pfam" id="PF13675">
    <property type="entry name" value="PilJ"/>
    <property type="match status" value="2"/>
</dbReference>
<evidence type="ECO:0000256" key="4">
    <source>
        <dbReference type="ARBA" id="ARBA00023136"/>
    </source>
</evidence>
<feature type="domain" description="NarX-like N-terminal" evidence="6">
    <location>
        <begin position="26"/>
        <end position="112"/>
    </location>
</feature>
<keyword evidence="8" id="KW-1185">Reference proteome</keyword>